<gene>
    <name evidence="1" type="ORF">AZE42_12229</name>
</gene>
<dbReference type="Proteomes" id="UP000183567">
    <property type="component" value="Unassembled WGS sequence"/>
</dbReference>
<name>A0A1J8QJF6_9AGAM</name>
<dbReference type="EMBL" id="LVVM01005874">
    <property type="protein sequence ID" value="OJA09570.1"/>
    <property type="molecule type" value="Genomic_DNA"/>
</dbReference>
<protein>
    <submittedName>
        <fullName evidence="1">Uncharacterized protein</fullName>
    </submittedName>
</protein>
<keyword evidence="2" id="KW-1185">Reference proteome</keyword>
<evidence type="ECO:0000313" key="2">
    <source>
        <dbReference type="Proteomes" id="UP000183567"/>
    </source>
</evidence>
<evidence type="ECO:0000313" key="1">
    <source>
        <dbReference type="EMBL" id="OJA09570.1"/>
    </source>
</evidence>
<proteinExistence type="predicted"/>
<sequence>MTLPPYYTPATSPSYYIA</sequence>
<comment type="caution">
    <text evidence="1">The sequence shown here is derived from an EMBL/GenBank/DDBJ whole genome shotgun (WGS) entry which is preliminary data.</text>
</comment>
<dbReference type="AlphaFoldDB" id="A0A1J8QJF6"/>
<organism evidence="1 2">
    <name type="scientific">Rhizopogon vesiculosus</name>
    <dbReference type="NCBI Taxonomy" id="180088"/>
    <lineage>
        <taxon>Eukaryota</taxon>
        <taxon>Fungi</taxon>
        <taxon>Dikarya</taxon>
        <taxon>Basidiomycota</taxon>
        <taxon>Agaricomycotina</taxon>
        <taxon>Agaricomycetes</taxon>
        <taxon>Agaricomycetidae</taxon>
        <taxon>Boletales</taxon>
        <taxon>Suillineae</taxon>
        <taxon>Rhizopogonaceae</taxon>
        <taxon>Rhizopogon</taxon>
    </lineage>
</organism>
<reference evidence="1 2" key="1">
    <citation type="submission" date="2016-03" db="EMBL/GenBank/DDBJ databases">
        <title>Comparative genomics of the ectomycorrhizal sister species Rhizopogon vinicolor and Rhizopogon vesiculosus (Basidiomycota: Boletales) reveals a divergence of the mating type B locus.</title>
        <authorList>
            <person name="Mujic A.B."/>
            <person name="Kuo A."/>
            <person name="Tritt A."/>
            <person name="Lipzen A."/>
            <person name="Chen C."/>
            <person name="Johnson J."/>
            <person name="Sharma A."/>
            <person name="Barry K."/>
            <person name="Grigoriev I.V."/>
            <person name="Spatafora J.W."/>
        </authorList>
    </citation>
    <scope>NUCLEOTIDE SEQUENCE [LARGE SCALE GENOMIC DNA]</scope>
    <source>
        <strain evidence="1 2">AM-OR11-056</strain>
    </source>
</reference>
<accession>A0A1J8QJF6</accession>